<protein>
    <submittedName>
        <fullName evidence="2">Uncharacterized protein</fullName>
    </submittedName>
</protein>
<keyword evidence="3" id="KW-1185">Reference proteome</keyword>
<gene>
    <name evidence="2" type="ORF">GCM10007276_09060</name>
</gene>
<feature type="region of interest" description="Disordered" evidence="1">
    <location>
        <begin position="42"/>
        <end position="64"/>
    </location>
</feature>
<sequence length="64" mass="7445">MIGMVSRQFRRLWGALRSAPRERAEHYDKWQELAERKKRLDAMAAAHQAKQQVSASRPPEDLSP</sequence>
<dbReference type="RefSeq" id="WP_188408487.1">
    <property type="nucleotide sequence ID" value="NZ_BMCP01000001.1"/>
</dbReference>
<evidence type="ECO:0000313" key="3">
    <source>
        <dbReference type="Proteomes" id="UP000602745"/>
    </source>
</evidence>
<evidence type="ECO:0000313" key="2">
    <source>
        <dbReference type="EMBL" id="GGE33912.1"/>
    </source>
</evidence>
<dbReference type="AlphaFoldDB" id="A0A8J2YGB1"/>
<accession>A0A8J2YGB1</accession>
<dbReference type="EMBL" id="BMCP01000001">
    <property type="protein sequence ID" value="GGE33912.1"/>
    <property type="molecule type" value="Genomic_DNA"/>
</dbReference>
<organism evidence="2 3">
    <name type="scientific">Agaricicola taiwanensis</name>
    <dbReference type="NCBI Taxonomy" id="591372"/>
    <lineage>
        <taxon>Bacteria</taxon>
        <taxon>Pseudomonadati</taxon>
        <taxon>Pseudomonadota</taxon>
        <taxon>Alphaproteobacteria</taxon>
        <taxon>Rhodobacterales</taxon>
        <taxon>Paracoccaceae</taxon>
        <taxon>Agaricicola</taxon>
    </lineage>
</organism>
<reference evidence="2" key="2">
    <citation type="submission" date="2020-09" db="EMBL/GenBank/DDBJ databases">
        <authorList>
            <person name="Sun Q."/>
            <person name="Sedlacek I."/>
        </authorList>
    </citation>
    <scope>NUCLEOTIDE SEQUENCE</scope>
    <source>
        <strain evidence="2">CCM 7684</strain>
    </source>
</reference>
<proteinExistence type="predicted"/>
<reference evidence="2" key="1">
    <citation type="journal article" date="2014" name="Int. J. Syst. Evol. Microbiol.">
        <title>Complete genome sequence of Corynebacterium casei LMG S-19264T (=DSM 44701T), isolated from a smear-ripened cheese.</title>
        <authorList>
            <consortium name="US DOE Joint Genome Institute (JGI-PGF)"/>
            <person name="Walter F."/>
            <person name="Albersmeier A."/>
            <person name="Kalinowski J."/>
            <person name="Ruckert C."/>
        </authorList>
    </citation>
    <scope>NUCLEOTIDE SEQUENCE</scope>
    <source>
        <strain evidence="2">CCM 7684</strain>
    </source>
</reference>
<evidence type="ECO:0000256" key="1">
    <source>
        <dbReference type="SAM" id="MobiDB-lite"/>
    </source>
</evidence>
<name>A0A8J2YGB1_9RHOB</name>
<comment type="caution">
    <text evidence="2">The sequence shown here is derived from an EMBL/GenBank/DDBJ whole genome shotgun (WGS) entry which is preliminary data.</text>
</comment>
<dbReference type="Proteomes" id="UP000602745">
    <property type="component" value="Unassembled WGS sequence"/>
</dbReference>